<evidence type="ECO:0000313" key="2">
    <source>
        <dbReference type="Proteomes" id="UP000552709"/>
    </source>
</evidence>
<proteinExistence type="predicted"/>
<keyword evidence="2" id="KW-1185">Reference proteome</keyword>
<comment type="caution">
    <text evidence="1">The sequence shown here is derived from an EMBL/GenBank/DDBJ whole genome shotgun (WGS) entry which is preliminary data.</text>
</comment>
<sequence>MSAVIDTDWLRRGIDEVLPSLTGWWLFVHPDQESHALLAAATVPDDIRVRVRDHLAPRVAVLLPVGPPAMFLQQGYEFQPFGVE</sequence>
<reference evidence="1 2" key="1">
    <citation type="submission" date="2020-08" db="EMBL/GenBank/DDBJ databases">
        <title>Genomic Encyclopedia of Type Strains, Phase IV (KMG-IV): sequencing the most valuable type-strain genomes for metagenomic binning, comparative biology and taxonomic classification.</title>
        <authorList>
            <person name="Goeker M."/>
        </authorList>
    </citation>
    <scope>NUCLEOTIDE SEQUENCE [LARGE SCALE GENOMIC DNA]</scope>
    <source>
        <strain evidence="1 2">DSM 27939</strain>
    </source>
</reference>
<gene>
    <name evidence="1" type="ORF">HNQ08_003117</name>
</gene>
<accession>A0A7W8JVI3</accession>
<organism evidence="1 2">
    <name type="scientific">Deinococcus humi</name>
    <dbReference type="NCBI Taxonomy" id="662880"/>
    <lineage>
        <taxon>Bacteria</taxon>
        <taxon>Thermotogati</taxon>
        <taxon>Deinococcota</taxon>
        <taxon>Deinococci</taxon>
        <taxon>Deinococcales</taxon>
        <taxon>Deinococcaceae</taxon>
        <taxon>Deinococcus</taxon>
    </lineage>
</organism>
<evidence type="ECO:0000313" key="1">
    <source>
        <dbReference type="EMBL" id="MBB5364010.1"/>
    </source>
</evidence>
<name>A0A7W8JVI3_9DEIO</name>
<dbReference type="RefSeq" id="WP_184133786.1">
    <property type="nucleotide sequence ID" value="NZ_JACHFL010000008.1"/>
</dbReference>
<dbReference type="AlphaFoldDB" id="A0A7W8JVI3"/>
<dbReference type="Proteomes" id="UP000552709">
    <property type="component" value="Unassembled WGS sequence"/>
</dbReference>
<protein>
    <submittedName>
        <fullName evidence="1">Uncharacterized protein</fullName>
    </submittedName>
</protein>
<dbReference type="EMBL" id="JACHFL010000008">
    <property type="protein sequence ID" value="MBB5364010.1"/>
    <property type="molecule type" value="Genomic_DNA"/>
</dbReference>